<evidence type="ECO:0000256" key="1">
    <source>
        <dbReference type="SAM" id="Phobius"/>
    </source>
</evidence>
<feature type="transmembrane region" description="Helical" evidence="1">
    <location>
        <begin position="38"/>
        <end position="57"/>
    </location>
</feature>
<dbReference type="EMBL" id="PYGI01000003">
    <property type="protein sequence ID" value="PSL15810.1"/>
    <property type="molecule type" value="Genomic_DNA"/>
</dbReference>
<dbReference type="InterPro" id="IPR021529">
    <property type="entry name" value="DUF2798"/>
</dbReference>
<sequence length="71" mass="8409">MKQRLWFTMFMSFFLSFFMTGYVTWLNLGFSELYLAQWLRAFCMAWPAAGLIAFTFGPIAQRWAHRLTGII</sequence>
<comment type="caution">
    <text evidence="2">The sequence shown here is derived from an EMBL/GenBank/DDBJ whole genome shotgun (WGS) entry which is preliminary data.</text>
</comment>
<keyword evidence="1" id="KW-1133">Transmembrane helix</keyword>
<dbReference type="Pfam" id="PF11391">
    <property type="entry name" value="DUF2798"/>
    <property type="match status" value="1"/>
</dbReference>
<organism evidence="2 3">
    <name type="scientific">Marinobacterium halophilum</name>
    <dbReference type="NCBI Taxonomy" id="267374"/>
    <lineage>
        <taxon>Bacteria</taxon>
        <taxon>Pseudomonadati</taxon>
        <taxon>Pseudomonadota</taxon>
        <taxon>Gammaproteobacteria</taxon>
        <taxon>Oceanospirillales</taxon>
        <taxon>Oceanospirillaceae</taxon>
        <taxon>Marinobacterium</taxon>
    </lineage>
</organism>
<evidence type="ECO:0000313" key="2">
    <source>
        <dbReference type="EMBL" id="PSL15810.1"/>
    </source>
</evidence>
<name>A0A2P8F273_9GAMM</name>
<reference evidence="2 3" key="1">
    <citation type="submission" date="2018-03" db="EMBL/GenBank/DDBJ databases">
        <title>Genomic Encyclopedia of Archaeal and Bacterial Type Strains, Phase II (KMG-II): from individual species to whole genera.</title>
        <authorList>
            <person name="Goeker M."/>
        </authorList>
    </citation>
    <scope>NUCLEOTIDE SEQUENCE [LARGE SCALE GENOMIC DNA]</scope>
    <source>
        <strain evidence="2 3">DSM 17586</strain>
    </source>
</reference>
<keyword evidence="1" id="KW-0812">Transmembrane</keyword>
<keyword evidence="3" id="KW-1185">Reference proteome</keyword>
<feature type="transmembrane region" description="Helical" evidence="1">
    <location>
        <begin position="7"/>
        <end position="26"/>
    </location>
</feature>
<dbReference type="AlphaFoldDB" id="A0A2P8F273"/>
<dbReference type="Proteomes" id="UP000242133">
    <property type="component" value="Unassembled WGS sequence"/>
</dbReference>
<protein>
    <submittedName>
        <fullName evidence="2">Uncharacterized protein DUF2798</fullName>
    </submittedName>
</protein>
<evidence type="ECO:0000313" key="3">
    <source>
        <dbReference type="Proteomes" id="UP000242133"/>
    </source>
</evidence>
<keyword evidence="1" id="KW-0472">Membrane</keyword>
<accession>A0A2P8F273</accession>
<dbReference type="OrthoDB" id="8481133at2"/>
<gene>
    <name evidence="2" type="ORF">CLV44_10391</name>
</gene>
<proteinExistence type="predicted"/>